<dbReference type="AlphaFoldDB" id="A0A4Y9XSF8"/>
<keyword evidence="3" id="KW-1185">Reference proteome</keyword>
<name>A0A4Y9XSF8_9AGAM</name>
<reference evidence="2 3" key="1">
    <citation type="submission" date="2019-02" db="EMBL/GenBank/DDBJ databases">
        <title>Genome sequencing of the rare red list fungi Dentipellis fragilis.</title>
        <authorList>
            <person name="Buettner E."/>
            <person name="Kellner H."/>
        </authorList>
    </citation>
    <scope>NUCLEOTIDE SEQUENCE [LARGE SCALE GENOMIC DNA]</scope>
    <source>
        <strain evidence="2 3">DSM 105465</strain>
    </source>
</reference>
<sequence>MELRRGLRIPDLARRRLRLSDACQSALEFSMLTSARAHPDTGRVAAVALDGAEATFRARLPHTTAAFFRVRNVAVRVLEPTYRGNIPHSKSANRGANGSVAFPRGNISSLHSLKRELVKSMESAVQRTPPEIWLSIFEQATFVPHAFDTDATDPFDVPSAPHPFDCVGQKELRASLTTKRALILLALETTALSSVSTTLSSTLPMATVMRVAPHLGSPPKPEPNVRIRRFDLSNWSRSELDPSTCPRALPKPDILVRLISYMPHLEIFCELVDVPLHDDATGVLFASKGLVLNALRNHCAISLRKRVLGSCCTVPAEYRFRLSPASPYNFETHPTLGPAVAMAPPLPPAPPHLRRAQRRPRSRTRIRSRLLPRARPAPQMCPVQLDLRRCYLLAAQGRHVRGPARCVLRTAPASRTPC</sequence>
<accession>A0A4Y9XSF8</accession>
<feature type="region of interest" description="Disordered" evidence="1">
    <location>
        <begin position="348"/>
        <end position="367"/>
    </location>
</feature>
<evidence type="ECO:0000313" key="2">
    <source>
        <dbReference type="EMBL" id="TFY53244.1"/>
    </source>
</evidence>
<organism evidence="2 3">
    <name type="scientific">Dentipellis fragilis</name>
    <dbReference type="NCBI Taxonomy" id="205917"/>
    <lineage>
        <taxon>Eukaryota</taxon>
        <taxon>Fungi</taxon>
        <taxon>Dikarya</taxon>
        <taxon>Basidiomycota</taxon>
        <taxon>Agaricomycotina</taxon>
        <taxon>Agaricomycetes</taxon>
        <taxon>Russulales</taxon>
        <taxon>Hericiaceae</taxon>
        <taxon>Dentipellis</taxon>
    </lineage>
</organism>
<evidence type="ECO:0000256" key="1">
    <source>
        <dbReference type="SAM" id="MobiDB-lite"/>
    </source>
</evidence>
<feature type="compositionally biased region" description="Basic residues" evidence="1">
    <location>
        <begin position="352"/>
        <end position="367"/>
    </location>
</feature>
<gene>
    <name evidence="2" type="ORF">EVG20_g10207</name>
</gene>
<dbReference type="OrthoDB" id="2786563at2759"/>
<dbReference type="Proteomes" id="UP000298327">
    <property type="component" value="Unassembled WGS sequence"/>
</dbReference>
<proteinExistence type="predicted"/>
<evidence type="ECO:0000313" key="3">
    <source>
        <dbReference type="Proteomes" id="UP000298327"/>
    </source>
</evidence>
<comment type="caution">
    <text evidence="2">The sequence shown here is derived from an EMBL/GenBank/DDBJ whole genome shotgun (WGS) entry which is preliminary data.</text>
</comment>
<protein>
    <submittedName>
        <fullName evidence="2">Uncharacterized protein</fullName>
    </submittedName>
</protein>
<dbReference type="EMBL" id="SEOQ01001181">
    <property type="protein sequence ID" value="TFY53244.1"/>
    <property type="molecule type" value="Genomic_DNA"/>
</dbReference>